<evidence type="ECO:0000313" key="5">
    <source>
        <dbReference type="EMBL" id="KAE9451055.1"/>
    </source>
</evidence>
<evidence type="ECO:0000256" key="2">
    <source>
        <dbReference type="ARBA" id="ARBA00023163"/>
    </source>
</evidence>
<accession>A0A6A4KZW8</accession>
<keyword evidence="6" id="KW-1185">Reference proteome</keyword>
<feature type="region of interest" description="Disordered" evidence="4">
    <location>
        <begin position="281"/>
        <end position="343"/>
    </location>
</feature>
<dbReference type="InterPro" id="IPR006447">
    <property type="entry name" value="Myb_dom_plants"/>
</dbReference>
<dbReference type="Gene3D" id="1.10.10.60">
    <property type="entry name" value="Homeodomain-like"/>
    <property type="match status" value="1"/>
</dbReference>
<dbReference type="GO" id="GO:0003677">
    <property type="term" value="F:DNA binding"/>
    <property type="evidence" value="ECO:0007669"/>
    <property type="project" value="UniProtKB-KW"/>
</dbReference>
<dbReference type="NCBIfam" id="TIGR01557">
    <property type="entry name" value="myb_SHAQKYF"/>
    <property type="match status" value="1"/>
</dbReference>
<feature type="compositionally biased region" description="Low complexity" evidence="4">
    <location>
        <begin position="327"/>
        <end position="343"/>
    </location>
</feature>
<evidence type="ECO:0000256" key="4">
    <source>
        <dbReference type="SAM" id="MobiDB-lite"/>
    </source>
</evidence>
<evidence type="ECO:0008006" key="7">
    <source>
        <dbReference type="Google" id="ProtNLM"/>
    </source>
</evidence>
<feature type="region of interest" description="Disordered" evidence="4">
    <location>
        <begin position="63"/>
        <end position="107"/>
    </location>
</feature>
<feature type="compositionally biased region" description="Basic and acidic residues" evidence="4">
    <location>
        <begin position="307"/>
        <end position="323"/>
    </location>
</feature>
<dbReference type="GO" id="GO:0005634">
    <property type="term" value="C:nucleus"/>
    <property type="evidence" value="ECO:0007669"/>
    <property type="project" value="UniProtKB-SubCell"/>
</dbReference>
<evidence type="ECO:0000256" key="3">
    <source>
        <dbReference type="ARBA" id="ARBA00023242"/>
    </source>
</evidence>
<dbReference type="AlphaFoldDB" id="A0A6A4KZW8"/>
<feature type="non-terminal residue" evidence="5">
    <location>
        <position position="1"/>
    </location>
</feature>
<dbReference type="OrthoDB" id="1908613at2759"/>
<sequence>MIGKIHNHHSAEEKTQICQEYIEALEEERRKIQLSGTTPECFQGQSECSEQTSGEIPVLEEFMPVKRNSSCDDDEEEEEEDDEEEEESEKPQRITITRALTNRPRNQTGLNLKVSVIEVKRNGNGGAFHPFKKEKSGGTSTATNSPCSVPAAAAGSSSTELLVVVVVVVIKKIRKGSLRGRLEGAGPQSCIGVATPKQIRELMKVDGLTNDEVKSHLQKYRLHTRRPTPSMHNDNNPQQPQFVVVGGIWVPPPEYAAVATATPTPLLSREESSVAAPKSIYAPIAAPPPPVPQTAKSRTPRQQCKQLDSDQRASRSHDRDRGIRCNSSATSSSARTSTASLAF</sequence>
<feature type="region of interest" description="Disordered" evidence="4">
    <location>
        <begin position="36"/>
        <end position="55"/>
    </location>
</feature>
<name>A0A6A4KZW8_9ERIC</name>
<feature type="compositionally biased region" description="Polar residues" evidence="4">
    <location>
        <begin position="94"/>
        <end position="107"/>
    </location>
</feature>
<dbReference type="InterPro" id="IPR009057">
    <property type="entry name" value="Homeodomain-like_sf"/>
</dbReference>
<evidence type="ECO:0000256" key="1">
    <source>
        <dbReference type="ARBA" id="ARBA00023015"/>
    </source>
</evidence>
<organism evidence="5 6">
    <name type="scientific">Rhododendron williamsianum</name>
    <dbReference type="NCBI Taxonomy" id="262921"/>
    <lineage>
        <taxon>Eukaryota</taxon>
        <taxon>Viridiplantae</taxon>
        <taxon>Streptophyta</taxon>
        <taxon>Embryophyta</taxon>
        <taxon>Tracheophyta</taxon>
        <taxon>Spermatophyta</taxon>
        <taxon>Magnoliopsida</taxon>
        <taxon>eudicotyledons</taxon>
        <taxon>Gunneridae</taxon>
        <taxon>Pentapetalae</taxon>
        <taxon>asterids</taxon>
        <taxon>Ericales</taxon>
        <taxon>Ericaceae</taxon>
        <taxon>Ericoideae</taxon>
        <taxon>Rhodoreae</taxon>
        <taxon>Rhododendron</taxon>
    </lineage>
</organism>
<feature type="compositionally biased region" description="Polar residues" evidence="4">
    <location>
        <begin position="36"/>
        <end position="54"/>
    </location>
</feature>
<dbReference type="GO" id="GO:0003700">
    <property type="term" value="F:DNA-binding transcription factor activity"/>
    <property type="evidence" value="ECO:0007669"/>
    <property type="project" value="InterPro"/>
</dbReference>
<gene>
    <name evidence="5" type="ORF">C3L33_17051</name>
</gene>
<feature type="compositionally biased region" description="Polar residues" evidence="4">
    <location>
        <begin position="296"/>
        <end position="306"/>
    </location>
</feature>
<comment type="caution">
    <text evidence="5">The sequence shown here is derived from an EMBL/GenBank/DDBJ whole genome shotgun (WGS) entry which is preliminary data.</text>
</comment>
<dbReference type="SUPFAM" id="SSF46689">
    <property type="entry name" value="Homeodomain-like"/>
    <property type="match status" value="1"/>
</dbReference>
<dbReference type="PANTHER" id="PTHR31003">
    <property type="entry name" value="MYB FAMILY TRANSCRIPTION FACTOR"/>
    <property type="match status" value="1"/>
</dbReference>
<dbReference type="PANTHER" id="PTHR31003:SF16">
    <property type="entry name" value="TRANSCRIPTION FACTOR HHO2"/>
    <property type="match status" value="1"/>
</dbReference>
<proteinExistence type="predicted"/>
<keyword evidence="1" id="KW-0805">Transcription regulation</keyword>
<keyword evidence="3" id="KW-0539">Nucleus</keyword>
<feature type="compositionally biased region" description="Acidic residues" evidence="4">
    <location>
        <begin position="71"/>
        <end position="88"/>
    </location>
</feature>
<keyword evidence="2" id="KW-0804">Transcription</keyword>
<dbReference type="Proteomes" id="UP000428333">
    <property type="component" value="Linkage Group LG10"/>
</dbReference>
<dbReference type="EMBL" id="QEFC01002727">
    <property type="protein sequence ID" value="KAE9451055.1"/>
    <property type="molecule type" value="Genomic_DNA"/>
</dbReference>
<dbReference type="InterPro" id="IPR044787">
    <property type="entry name" value="HHO5-like"/>
</dbReference>
<evidence type="ECO:0000313" key="6">
    <source>
        <dbReference type="Proteomes" id="UP000428333"/>
    </source>
</evidence>
<protein>
    <recommendedName>
        <fullName evidence="7">HTH myb-type domain-containing protein</fullName>
    </recommendedName>
</protein>
<reference evidence="5 6" key="1">
    <citation type="journal article" date="2019" name="Genome Biol. Evol.">
        <title>The Rhododendron genome and chromosomal organization provide insight into shared whole-genome duplications across the heath family (Ericaceae).</title>
        <authorList>
            <person name="Soza V.L."/>
            <person name="Lindsley D."/>
            <person name="Waalkes A."/>
            <person name="Ramage E."/>
            <person name="Patwardhan R.P."/>
            <person name="Burton J.N."/>
            <person name="Adey A."/>
            <person name="Kumar A."/>
            <person name="Qiu R."/>
            <person name="Shendure J."/>
            <person name="Hall B."/>
        </authorList>
    </citation>
    <scope>NUCLEOTIDE SEQUENCE [LARGE SCALE GENOMIC DNA]</scope>
    <source>
        <strain evidence="5">RSF 1966-606</strain>
    </source>
</reference>